<keyword evidence="3" id="KW-1185">Reference proteome</keyword>
<evidence type="ECO:0000313" key="2">
    <source>
        <dbReference type="EMBL" id="SCF11584.1"/>
    </source>
</evidence>
<keyword evidence="2" id="KW-0808">Transferase</keyword>
<dbReference type="PANTHER" id="PTHR45947:SF3">
    <property type="entry name" value="SULFOQUINOVOSYL TRANSFERASE SQD2"/>
    <property type="match status" value="1"/>
</dbReference>
<dbReference type="Gene3D" id="3.40.50.2000">
    <property type="entry name" value="Glycogen Phosphorylase B"/>
    <property type="match status" value="2"/>
</dbReference>
<organism evidence="2 3">
    <name type="scientific">Micromonospora chokoriensis</name>
    <dbReference type="NCBI Taxonomy" id="356851"/>
    <lineage>
        <taxon>Bacteria</taxon>
        <taxon>Bacillati</taxon>
        <taxon>Actinomycetota</taxon>
        <taxon>Actinomycetes</taxon>
        <taxon>Micromonosporales</taxon>
        <taxon>Micromonosporaceae</taxon>
        <taxon>Micromonospora</taxon>
    </lineage>
</organism>
<dbReference type="Pfam" id="PF13692">
    <property type="entry name" value="Glyco_trans_1_4"/>
    <property type="match status" value="1"/>
</dbReference>
<evidence type="ECO:0000256" key="1">
    <source>
        <dbReference type="SAM" id="MobiDB-lite"/>
    </source>
</evidence>
<proteinExistence type="predicted"/>
<dbReference type="InterPro" id="IPR050194">
    <property type="entry name" value="Glycosyltransferase_grp1"/>
</dbReference>
<accession>A0A1C4XT10</accession>
<dbReference type="eggNOG" id="COG0438">
    <property type="taxonomic scope" value="Bacteria"/>
</dbReference>
<feature type="region of interest" description="Disordered" evidence="1">
    <location>
        <begin position="376"/>
        <end position="400"/>
    </location>
</feature>
<dbReference type="EMBL" id="LT607409">
    <property type="protein sequence ID" value="SCF11584.1"/>
    <property type="molecule type" value="Genomic_DNA"/>
</dbReference>
<dbReference type="PANTHER" id="PTHR45947">
    <property type="entry name" value="SULFOQUINOVOSYL TRANSFERASE SQD2"/>
    <property type="match status" value="1"/>
</dbReference>
<evidence type="ECO:0000313" key="3">
    <source>
        <dbReference type="Proteomes" id="UP000198224"/>
    </source>
</evidence>
<reference evidence="3" key="1">
    <citation type="submission" date="2016-06" db="EMBL/GenBank/DDBJ databases">
        <authorList>
            <person name="Varghese N."/>
            <person name="Submissions Spin"/>
        </authorList>
    </citation>
    <scope>NUCLEOTIDE SEQUENCE [LARGE SCALE GENOMIC DNA]</scope>
    <source>
        <strain evidence="3">DSM 45160</strain>
    </source>
</reference>
<gene>
    <name evidence="2" type="ORF">GA0070612_3921</name>
</gene>
<dbReference type="RefSeq" id="WP_088989217.1">
    <property type="nucleotide sequence ID" value="NZ_LT607409.1"/>
</dbReference>
<protein>
    <submittedName>
        <fullName evidence="2">Glycosyltransferase involved in cell wall bisynthesis</fullName>
    </submittedName>
</protein>
<feature type="compositionally biased region" description="Polar residues" evidence="1">
    <location>
        <begin position="387"/>
        <end position="400"/>
    </location>
</feature>
<dbReference type="Proteomes" id="UP000198224">
    <property type="component" value="Chromosome I"/>
</dbReference>
<sequence>MHVLTTVVGKRTEHWTDLFDILCEQPDITLTVLAADVSPTTRRELALLARRHHRLRYHVVPHLLGESLTGHMASVLFRLPGQHDVTTTRPDILHVIGEAAYLTTWQALRLRQRCWAGVPTTLYAAQNVVTRFPVPFPRIERQSYLSVNHAFPITPAALRVLRVKGYRGPATIVPLGVDTRVFRPMPTDPAAHPFTVGFVGRFEPHKGVADLLRAAELIDCDVSLVGDGSLSGEIDRAAARRPGRVHRHGWAGHADLPALLNRMDALAMPSVEVVQRNTLPWIGIPLREQFGRVLVEAMACGVPVVGSDVGEIPYVVGDAGLVFPAGDVPALANRLARLRDDPALAGQLANRGLRRAGLDFGWDRIADTLCTTWRGLRSPTGLPRTTPAETGQPTREANAR</sequence>
<name>A0A1C4XT10_9ACTN</name>
<dbReference type="AlphaFoldDB" id="A0A1C4XT10"/>
<dbReference type="CDD" id="cd03801">
    <property type="entry name" value="GT4_PimA-like"/>
    <property type="match status" value="1"/>
</dbReference>
<dbReference type="GO" id="GO:0016757">
    <property type="term" value="F:glycosyltransferase activity"/>
    <property type="evidence" value="ECO:0007669"/>
    <property type="project" value="TreeGrafter"/>
</dbReference>
<dbReference type="SUPFAM" id="SSF53756">
    <property type="entry name" value="UDP-Glycosyltransferase/glycogen phosphorylase"/>
    <property type="match status" value="1"/>
</dbReference>